<dbReference type="EMBL" id="JBBPBN010000041">
    <property type="protein sequence ID" value="KAK8998752.1"/>
    <property type="molecule type" value="Genomic_DNA"/>
</dbReference>
<name>A0ABR2QDH5_9ROSI</name>
<keyword evidence="2" id="KW-1185">Reference proteome</keyword>
<evidence type="ECO:0000313" key="1">
    <source>
        <dbReference type="EMBL" id="KAK8998752.1"/>
    </source>
</evidence>
<reference evidence="1 2" key="1">
    <citation type="journal article" date="2024" name="G3 (Bethesda)">
        <title>Genome assembly of Hibiscus sabdariffa L. provides insights into metabolisms of medicinal natural products.</title>
        <authorList>
            <person name="Kim T."/>
        </authorList>
    </citation>
    <scope>NUCLEOTIDE SEQUENCE [LARGE SCALE GENOMIC DNA]</scope>
    <source>
        <strain evidence="1">TK-2024</strain>
        <tissue evidence="1">Old leaves</tissue>
    </source>
</reference>
<evidence type="ECO:0000313" key="2">
    <source>
        <dbReference type="Proteomes" id="UP001396334"/>
    </source>
</evidence>
<gene>
    <name evidence="1" type="ORF">V6N11_084135</name>
</gene>
<protein>
    <submittedName>
        <fullName evidence="1">Uncharacterized protein</fullName>
    </submittedName>
</protein>
<dbReference type="Proteomes" id="UP001396334">
    <property type="component" value="Unassembled WGS sequence"/>
</dbReference>
<comment type="caution">
    <text evidence="1">The sequence shown here is derived from an EMBL/GenBank/DDBJ whole genome shotgun (WGS) entry which is preliminary data.</text>
</comment>
<proteinExistence type="predicted"/>
<organism evidence="1 2">
    <name type="scientific">Hibiscus sabdariffa</name>
    <name type="common">roselle</name>
    <dbReference type="NCBI Taxonomy" id="183260"/>
    <lineage>
        <taxon>Eukaryota</taxon>
        <taxon>Viridiplantae</taxon>
        <taxon>Streptophyta</taxon>
        <taxon>Embryophyta</taxon>
        <taxon>Tracheophyta</taxon>
        <taxon>Spermatophyta</taxon>
        <taxon>Magnoliopsida</taxon>
        <taxon>eudicotyledons</taxon>
        <taxon>Gunneridae</taxon>
        <taxon>Pentapetalae</taxon>
        <taxon>rosids</taxon>
        <taxon>malvids</taxon>
        <taxon>Malvales</taxon>
        <taxon>Malvaceae</taxon>
        <taxon>Malvoideae</taxon>
        <taxon>Hibiscus</taxon>
    </lineage>
</organism>
<accession>A0ABR2QDH5</accession>
<sequence>MGEQVPSAFALIQSFSQFFSGLDCTTQLPAATEGHTASVQDCTFKNKVADTLATLSQDRSLGEVVFERPPEEVMSDLQQDMVS</sequence>